<dbReference type="InterPro" id="IPR050712">
    <property type="entry name" value="NAD(P)H-dep_reductase"/>
</dbReference>
<dbReference type="InterPro" id="IPR005025">
    <property type="entry name" value="FMN_Rdtase-like_dom"/>
</dbReference>
<dbReference type="Proteomes" id="UP000326169">
    <property type="component" value="Unassembled WGS sequence"/>
</dbReference>
<reference evidence="2 3" key="1">
    <citation type="journal article" date="2019" name="J Genomics">
        <title>The Draft Genome of a Hydrogen-producing Cyanobacterium, Arthrospira platensis NIES-46.</title>
        <authorList>
            <person name="Suzuki S."/>
            <person name="Yamaguchi H."/>
            <person name="Kawachi M."/>
        </authorList>
    </citation>
    <scope>NUCLEOTIDE SEQUENCE [LARGE SCALE GENOMIC DNA]</scope>
    <source>
        <strain evidence="2 3">NIES-46</strain>
    </source>
</reference>
<protein>
    <submittedName>
        <fullName evidence="2">Reductase</fullName>
    </submittedName>
</protein>
<evidence type="ECO:0000259" key="1">
    <source>
        <dbReference type="Pfam" id="PF03358"/>
    </source>
</evidence>
<organism evidence="2 3">
    <name type="scientific">Limnospira platensis NIES-46</name>
    <dbReference type="NCBI Taxonomy" id="1236695"/>
    <lineage>
        <taxon>Bacteria</taxon>
        <taxon>Bacillati</taxon>
        <taxon>Cyanobacteriota</taxon>
        <taxon>Cyanophyceae</taxon>
        <taxon>Oscillatoriophycideae</taxon>
        <taxon>Oscillatoriales</taxon>
        <taxon>Sirenicapillariaceae</taxon>
        <taxon>Limnospira</taxon>
    </lineage>
</organism>
<evidence type="ECO:0000313" key="2">
    <source>
        <dbReference type="EMBL" id="GCE94552.1"/>
    </source>
</evidence>
<comment type="caution">
    <text evidence="2">The sequence shown here is derived from an EMBL/GenBank/DDBJ whole genome shotgun (WGS) entry which is preliminary data.</text>
</comment>
<dbReference type="EMBL" id="BIMW01000101">
    <property type="protein sequence ID" value="GCE94552.1"/>
    <property type="molecule type" value="Genomic_DNA"/>
</dbReference>
<dbReference type="RefSeq" id="WP_014273982.1">
    <property type="nucleotide sequence ID" value="NZ_BIMW01000101.1"/>
</dbReference>
<dbReference type="InterPro" id="IPR029039">
    <property type="entry name" value="Flavoprotein-like_sf"/>
</dbReference>
<name>A0A5M3T7F0_LIMPL</name>
<dbReference type="PANTHER" id="PTHR30543:SF21">
    <property type="entry name" value="NAD(P)H-DEPENDENT FMN REDUCTASE LOT6"/>
    <property type="match status" value="1"/>
</dbReference>
<sequence>MEKTPKILAFAGSKREASLHKKLVKIAAAGARQAGAEVTFIDFQDLPMPLFDQDLQDREGLPETVLQFKQLLKTHDGFLIASPEYNSSITPLLKNAIDWASRSEPGEPPLALTCFRGKVAALMATSPGGLGGLRGLFHVRSILESIGVLVIPEQKTLPNGYQIFDTDGNLKDEQQQQDVLGLGESLTSLLKKLL</sequence>
<dbReference type="PANTHER" id="PTHR30543">
    <property type="entry name" value="CHROMATE REDUCTASE"/>
    <property type="match status" value="1"/>
</dbReference>
<accession>A0A5M3T7F0</accession>
<proteinExistence type="predicted"/>
<gene>
    <name evidence="2" type="ORF">NIES46_26100</name>
</gene>
<dbReference type="SUPFAM" id="SSF52218">
    <property type="entry name" value="Flavoproteins"/>
    <property type="match status" value="1"/>
</dbReference>
<dbReference type="Gene3D" id="3.40.50.360">
    <property type="match status" value="1"/>
</dbReference>
<evidence type="ECO:0000313" key="3">
    <source>
        <dbReference type="Proteomes" id="UP000326169"/>
    </source>
</evidence>
<feature type="domain" description="NADPH-dependent FMN reductase-like" evidence="1">
    <location>
        <begin position="5"/>
        <end position="160"/>
    </location>
</feature>
<dbReference type="GeneID" id="301683447"/>
<dbReference type="Pfam" id="PF03358">
    <property type="entry name" value="FMN_red"/>
    <property type="match status" value="1"/>
</dbReference>
<keyword evidence="3" id="KW-1185">Reference proteome</keyword>